<organism evidence="1 2">
    <name type="scientific">Trichuris muris</name>
    <name type="common">Mouse whipworm</name>
    <dbReference type="NCBI Taxonomy" id="70415"/>
    <lineage>
        <taxon>Eukaryota</taxon>
        <taxon>Metazoa</taxon>
        <taxon>Ecdysozoa</taxon>
        <taxon>Nematoda</taxon>
        <taxon>Enoplea</taxon>
        <taxon>Dorylaimia</taxon>
        <taxon>Trichinellida</taxon>
        <taxon>Trichuridae</taxon>
        <taxon>Trichuris</taxon>
    </lineage>
</organism>
<dbReference type="WBParaSite" id="TMUE_2000006416.1">
    <property type="protein sequence ID" value="TMUE_2000006416.1"/>
    <property type="gene ID" value="WBGene00299590"/>
</dbReference>
<keyword evidence="1" id="KW-1185">Reference proteome</keyword>
<reference evidence="2 3" key="3">
    <citation type="submission" date="2019-12" db="UniProtKB">
        <authorList>
            <consortium name="WormBaseParasite"/>
        </authorList>
    </citation>
    <scope>IDENTIFICATION</scope>
</reference>
<proteinExistence type="predicted"/>
<reference evidence="1" key="1">
    <citation type="submission" date="2013-11" db="EMBL/GenBank/DDBJ databases">
        <authorList>
            <person name="Aslett M."/>
        </authorList>
    </citation>
    <scope>NUCLEOTIDE SEQUENCE [LARGE SCALE GENOMIC DNA]</scope>
    <source>
        <strain evidence="1">Edinburgh</strain>
    </source>
</reference>
<name>A0A5S6Q3C5_TRIMR</name>
<dbReference type="WBParaSite" id="TMUE_0000001698.1">
    <property type="protein sequence ID" value="TMUE_0000001698.1"/>
    <property type="gene ID" value="WBGene00290411"/>
</dbReference>
<dbReference type="AlphaFoldDB" id="A0A5S6Q3C5"/>
<protein>
    <submittedName>
        <fullName evidence="2 3">ISXO2-like transposase domain-containing protein</fullName>
    </submittedName>
</protein>
<accession>A0A5S6Q3C5</accession>
<evidence type="ECO:0000313" key="2">
    <source>
        <dbReference type="WBParaSite" id="TMUE_0000001698.1"/>
    </source>
</evidence>
<reference evidence="1" key="2">
    <citation type="submission" date="2014-03" db="EMBL/GenBank/DDBJ databases">
        <title>The whipworm genome and dual-species transcriptomics of an intimate host-pathogen interaction.</title>
        <authorList>
            <person name="Foth B.J."/>
            <person name="Tsai I.J."/>
            <person name="Reid A.J."/>
            <person name="Bancroft A.J."/>
            <person name="Nichol S."/>
            <person name="Tracey A."/>
            <person name="Holroyd N."/>
            <person name="Cotton J.A."/>
            <person name="Stanley E.J."/>
            <person name="Zarowiecki M."/>
            <person name="Liu J.Z."/>
            <person name="Huckvale T."/>
            <person name="Cooper P.J."/>
            <person name="Grencis R.K."/>
            <person name="Berriman M."/>
        </authorList>
    </citation>
    <scope>NUCLEOTIDE SEQUENCE [LARGE SCALE GENOMIC DNA]</scope>
    <source>
        <strain evidence="1">Edinburgh</strain>
    </source>
</reference>
<dbReference type="Proteomes" id="UP000046395">
    <property type="component" value="Unassembled WGS sequence"/>
</dbReference>
<sequence>MGPGGDVRRPTAGKRFLYEEAPGSTDTLELNKALVFVYSWSRGYTRMAFCFRELGMSGNCAVGLQKRMREVTAESLLRDPLVICGPGLTVEVDETAFSKRKYQRGRMYQTQWVYGGHVPRNWGMLPCAGREP</sequence>
<evidence type="ECO:0000313" key="1">
    <source>
        <dbReference type="Proteomes" id="UP000046395"/>
    </source>
</evidence>
<evidence type="ECO:0000313" key="3">
    <source>
        <dbReference type="WBParaSite" id="TMUE_2000006416.1"/>
    </source>
</evidence>